<proteinExistence type="predicted"/>
<dbReference type="OrthoDB" id="439808at2759"/>
<dbReference type="GO" id="GO:0080156">
    <property type="term" value="P:mitochondrial mRNA modification"/>
    <property type="evidence" value="ECO:0007669"/>
    <property type="project" value="TreeGrafter"/>
</dbReference>
<dbReference type="AlphaFoldDB" id="A0A835GZJ6"/>
<dbReference type="InterPro" id="IPR012677">
    <property type="entry name" value="Nucleotide-bd_a/b_plait_sf"/>
</dbReference>
<dbReference type="EMBL" id="JADFTS010000009">
    <property type="protein sequence ID" value="KAF9589654.1"/>
    <property type="molecule type" value="Genomic_DNA"/>
</dbReference>
<evidence type="ECO:0000256" key="1">
    <source>
        <dbReference type="ARBA" id="ARBA00022884"/>
    </source>
</evidence>
<dbReference type="PANTHER" id="PTHR48029:SF1">
    <property type="entry name" value="NUCLEOLAR PROTEIN 8"/>
    <property type="match status" value="1"/>
</dbReference>
<dbReference type="GO" id="GO:0005739">
    <property type="term" value="C:mitochondrion"/>
    <property type="evidence" value="ECO:0007669"/>
    <property type="project" value="TreeGrafter"/>
</dbReference>
<dbReference type="GO" id="GO:0003723">
    <property type="term" value="F:RNA binding"/>
    <property type="evidence" value="ECO:0007669"/>
    <property type="project" value="UniProtKB-UniRule"/>
</dbReference>
<keyword evidence="1 2" id="KW-0694">RNA-binding</keyword>
<accession>A0A835GZJ6</accession>
<dbReference type="Proteomes" id="UP000631114">
    <property type="component" value="Unassembled WGS sequence"/>
</dbReference>
<name>A0A835GZJ6_9MAGN</name>
<dbReference type="SMART" id="SM00360">
    <property type="entry name" value="RRM"/>
    <property type="match status" value="1"/>
</dbReference>
<evidence type="ECO:0000259" key="3">
    <source>
        <dbReference type="PROSITE" id="PS50102"/>
    </source>
</evidence>
<feature type="domain" description="RRM" evidence="3">
    <location>
        <begin position="45"/>
        <end position="123"/>
    </location>
</feature>
<comment type="caution">
    <text evidence="4">The sequence shown here is derived from an EMBL/GenBank/DDBJ whole genome shotgun (WGS) entry which is preliminary data.</text>
</comment>
<gene>
    <name evidence="4" type="ORF">IFM89_026788</name>
</gene>
<organism evidence="4 5">
    <name type="scientific">Coptis chinensis</name>
    <dbReference type="NCBI Taxonomy" id="261450"/>
    <lineage>
        <taxon>Eukaryota</taxon>
        <taxon>Viridiplantae</taxon>
        <taxon>Streptophyta</taxon>
        <taxon>Embryophyta</taxon>
        <taxon>Tracheophyta</taxon>
        <taxon>Spermatophyta</taxon>
        <taxon>Magnoliopsida</taxon>
        <taxon>Ranunculales</taxon>
        <taxon>Ranunculaceae</taxon>
        <taxon>Coptidoideae</taxon>
        <taxon>Coptis</taxon>
    </lineage>
</organism>
<dbReference type="FunFam" id="3.30.70.330:FF:000417">
    <property type="entry name" value="RNA recognition motif-containing protein"/>
    <property type="match status" value="1"/>
</dbReference>
<dbReference type="InterPro" id="IPR035979">
    <property type="entry name" value="RBD_domain_sf"/>
</dbReference>
<dbReference type="PANTHER" id="PTHR48029">
    <property type="entry name" value="NUCLEOLAR PROTEIN 8"/>
    <property type="match status" value="1"/>
</dbReference>
<reference evidence="4 5" key="1">
    <citation type="submission" date="2020-10" db="EMBL/GenBank/DDBJ databases">
        <title>The Coptis chinensis genome and diversification of protoberbering-type alkaloids.</title>
        <authorList>
            <person name="Wang B."/>
            <person name="Shu S."/>
            <person name="Song C."/>
            <person name="Liu Y."/>
        </authorList>
    </citation>
    <scope>NUCLEOTIDE SEQUENCE [LARGE SCALE GENOMIC DNA]</scope>
    <source>
        <strain evidence="4">HL-2020</strain>
        <tissue evidence="4">Leaf</tissue>
    </source>
</reference>
<dbReference type="Pfam" id="PF00076">
    <property type="entry name" value="RRM_1"/>
    <property type="match status" value="1"/>
</dbReference>
<dbReference type="PROSITE" id="PS50102">
    <property type="entry name" value="RRM"/>
    <property type="match status" value="1"/>
</dbReference>
<evidence type="ECO:0000313" key="5">
    <source>
        <dbReference type="Proteomes" id="UP000631114"/>
    </source>
</evidence>
<protein>
    <recommendedName>
        <fullName evidence="3">RRM domain-containing protein</fullName>
    </recommendedName>
</protein>
<dbReference type="InterPro" id="IPR000504">
    <property type="entry name" value="RRM_dom"/>
</dbReference>
<sequence length="141" mass="15529">MAMAMAMKLAAQRGLLSSSSTRMFSSLPFNLPASETTRKTEPPSTNLFVSGLSKRTTSEGLREAFEKFGEVVHARVVTDRDNGYSKGFGFVRYGTIEDAKNGMEGMDGKFLDGWVIFAEYARERTQPAPPQFSGSPPSPRY</sequence>
<evidence type="ECO:0000256" key="2">
    <source>
        <dbReference type="PROSITE-ProRule" id="PRU00176"/>
    </source>
</evidence>
<keyword evidence="5" id="KW-1185">Reference proteome</keyword>
<dbReference type="Gene3D" id="3.30.70.330">
    <property type="match status" value="1"/>
</dbReference>
<evidence type="ECO:0000313" key="4">
    <source>
        <dbReference type="EMBL" id="KAF9589654.1"/>
    </source>
</evidence>
<dbReference type="SUPFAM" id="SSF54928">
    <property type="entry name" value="RNA-binding domain, RBD"/>
    <property type="match status" value="1"/>
</dbReference>